<evidence type="ECO:0000313" key="1">
    <source>
        <dbReference type="EMBL" id="KRL12462.1"/>
    </source>
</evidence>
<dbReference type="InterPro" id="IPR029062">
    <property type="entry name" value="Class_I_gatase-like"/>
</dbReference>
<dbReference type="GO" id="GO:0005829">
    <property type="term" value="C:cytosol"/>
    <property type="evidence" value="ECO:0007669"/>
    <property type="project" value="TreeGrafter"/>
</dbReference>
<dbReference type="GO" id="GO:0006598">
    <property type="term" value="P:polyamine catabolic process"/>
    <property type="evidence" value="ECO:0007669"/>
    <property type="project" value="TreeGrafter"/>
</dbReference>
<dbReference type="PROSITE" id="PS51273">
    <property type="entry name" value="GATASE_TYPE_1"/>
    <property type="match status" value="1"/>
</dbReference>
<accession>A0A0R1MW38</accession>
<dbReference type="PANTHER" id="PTHR43235:SF1">
    <property type="entry name" value="GLUTAMINE AMIDOTRANSFERASE PB2B2.05-RELATED"/>
    <property type="match status" value="1"/>
</dbReference>
<reference evidence="1 2" key="1">
    <citation type="journal article" date="2015" name="Genome Announc.">
        <title>Expanding the biotechnology potential of lactobacilli through comparative genomics of 213 strains and associated genera.</title>
        <authorList>
            <person name="Sun Z."/>
            <person name="Harris H.M."/>
            <person name="McCann A."/>
            <person name="Guo C."/>
            <person name="Argimon S."/>
            <person name="Zhang W."/>
            <person name="Yang X."/>
            <person name="Jeffery I.B."/>
            <person name="Cooney J.C."/>
            <person name="Kagawa T.F."/>
            <person name="Liu W."/>
            <person name="Song Y."/>
            <person name="Salvetti E."/>
            <person name="Wrobel A."/>
            <person name="Rasinkangas P."/>
            <person name="Parkhill J."/>
            <person name="Rea M.C."/>
            <person name="O'Sullivan O."/>
            <person name="Ritari J."/>
            <person name="Douillard F.P."/>
            <person name="Paul Ross R."/>
            <person name="Yang R."/>
            <person name="Briner A.E."/>
            <person name="Felis G.E."/>
            <person name="de Vos W.M."/>
            <person name="Barrangou R."/>
            <person name="Klaenhammer T.R."/>
            <person name="Caufield P.W."/>
            <person name="Cui Y."/>
            <person name="Zhang H."/>
            <person name="O'Toole P.W."/>
        </authorList>
    </citation>
    <scope>NUCLEOTIDE SEQUENCE [LARGE SCALE GENOMIC DNA]</scope>
    <source>
        <strain evidence="1 2">DSM 12744</strain>
    </source>
</reference>
<organism evidence="1 2">
    <name type="scientific">Schleiferilactobacillus perolens DSM 12744</name>
    <dbReference type="NCBI Taxonomy" id="1423792"/>
    <lineage>
        <taxon>Bacteria</taxon>
        <taxon>Bacillati</taxon>
        <taxon>Bacillota</taxon>
        <taxon>Bacilli</taxon>
        <taxon>Lactobacillales</taxon>
        <taxon>Lactobacillaceae</taxon>
        <taxon>Schleiferilactobacillus</taxon>
    </lineage>
</organism>
<sequence length="250" mass="26781">MKPIIALTADALVKPSPVINENEAPFTPRGLVEGILAAGGIPIVLPFPQKVSEAEEAAQAALKTFDGLVIPGGPDIDPTLFGEEPIPQIGRTNYQRDAYEIALIKAAALQHKAILGICRGIQIINVAFGGTLYQDLGTQDPQCAIQHSQKAPGQFPTHHVTTTPGSQINQIVGAKTFVNSRHHQAVRTVAPAFKATAKAPDGVIEAIELQQGDDILAVQWHPENMWQEDAGSLALFQDLVTRAGKREDNE</sequence>
<dbReference type="RefSeq" id="WP_057820896.1">
    <property type="nucleotide sequence ID" value="NZ_AZEC01000008.1"/>
</dbReference>
<dbReference type="OrthoDB" id="9813383at2"/>
<dbReference type="SUPFAM" id="SSF52317">
    <property type="entry name" value="Class I glutamine amidotransferase-like"/>
    <property type="match status" value="1"/>
</dbReference>
<dbReference type="EMBL" id="AZEC01000008">
    <property type="protein sequence ID" value="KRL12462.1"/>
    <property type="molecule type" value="Genomic_DNA"/>
</dbReference>
<comment type="caution">
    <text evidence="1">The sequence shown here is derived from an EMBL/GenBank/DDBJ whole genome shotgun (WGS) entry which is preliminary data.</text>
</comment>
<keyword evidence="2" id="KW-1185">Reference proteome</keyword>
<keyword evidence="1" id="KW-0808">Transferase</keyword>
<dbReference type="InterPro" id="IPR011697">
    <property type="entry name" value="Peptidase_C26"/>
</dbReference>
<dbReference type="AlphaFoldDB" id="A0A0R1MW38"/>
<dbReference type="Proteomes" id="UP000051330">
    <property type="component" value="Unassembled WGS sequence"/>
</dbReference>
<protein>
    <submittedName>
        <fullName evidence="1">Glutamine amidotransferase</fullName>
    </submittedName>
</protein>
<dbReference type="GO" id="GO:0016740">
    <property type="term" value="F:transferase activity"/>
    <property type="evidence" value="ECO:0007669"/>
    <property type="project" value="UniProtKB-KW"/>
</dbReference>
<dbReference type="PATRIC" id="fig|1423792.3.peg.3132"/>
<evidence type="ECO:0000313" key="2">
    <source>
        <dbReference type="Proteomes" id="UP000051330"/>
    </source>
</evidence>
<dbReference type="Pfam" id="PF07722">
    <property type="entry name" value="Peptidase_C26"/>
    <property type="match status" value="1"/>
</dbReference>
<dbReference type="PANTHER" id="PTHR43235">
    <property type="entry name" value="GLUTAMINE AMIDOTRANSFERASE PB2B2.05-RELATED"/>
    <property type="match status" value="1"/>
</dbReference>
<dbReference type="InterPro" id="IPR044668">
    <property type="entry name" value="PuuD-like"/>
</dbReference>
<keyword evidence="1" id="KW-0315">Glutamine amidotransferase</keyword>
<proteinExistence type="predicted"/>
<dbReference type="STRING" id="1423792.FD09_GL003048"/>
<dbReference type="CDD" id="cd01745">
    <property type="entry name" value="GATase1_2"/>
    <property type="match status" value="1"/>
</dbReference>
<name>A0A0R1MW38_9LACO</name>
<dbReference type="Gene3D" id="3.40.50.880">
    <property type="match status" value="1"/>
</dbReference>
<gene>
    <name evidence="1" type="ORF">FD09_GL003048</name>
</gene>
<dbReference type="GO" id="GO:0033969">
    <property type="term" value="F:gamma-glutamyl-gamma-aminobutyrate hydrolase activity"/>
    <property type="evidence" value="ECO:0007669"/>
    <property type="project" value="TreeGrafter"/>
</dbReference>